<evidence type="ECO:0000256" key="1">
    <source>
        <dbReference type="SAM" id="MobiDB-lite"/>
    </source>
</evidence>
<proteinExistence type="predicted"/>
<gene>
    <name evidence="2" type="primary">orf04277</name>
    <name evidence="2" type="ORF">Q903MT_gene4254</name>
</gene>
<sequence>MKGLQLPFNSFWGLIYVKVLDGRWGLGLLQTQECTREERPLSHPPQKLDPPNQNS</sequence>
<protein>
    <submittedName>
        <fullName evidence="2">Uncharacterized protein</fullName>
    </submittedName>
</protein>
<evidence type="ECO:0000313" key="2">
    <source>
        <dbReference type="EMBL" id="QHR90231.1"/>
    </source>
</evidence>
<accession>A0A6B9XV79</accession>
<dbReference type="EMBL" id="MK697699">
    <property type="protein sequence ID" value="QHR90231.1"/>
    <property type="molecule type" value="Genomic_DNA"/>
</dbReference>
<feature type="region of interest" description="Disordered" evidence="1">
    <location>
        <begin position="35"/>
        <end position="55"/>
    </location>
</feature>
<reference evidence="2" key="1">
    <citation type="submission" date="2019-03" db="EMBL/GenBank/DDBJ databases">
        <title>Largest Complete Mitochondrial Genome of a Gymnosperm, Sitka Spruce (Picea sitchensis), Indicates Complex Physical Structure.</title>
        <authorList>
            <person name="Jackman S.D."/>
            <person name="Coombe L."/>
            <person name="Warren R."/>
            <person name="Kirk H."/>
            <person name="Trinh E."/>
            <person name="McLeod T."/>
            <person name="Pleasance S."/>
            <person name="Pandoh P."/>
            <person name="Zhao Y."/>
            <person name="Coope R."/>
            <person name="Bousquet J."/>
            <person name="Bohlmann J.C."/>
            <person name="Jones S.J.M."/>
            <person name="Birol I."/>
        </authorList>
    </citation>
    <scope>NUCLEOTIDE SEQUENCE</scope>
    <source>
        <strain evidence="2">Q903</strain>
    </source>
</reference>
<geneLocation type="mitochondrion" evidence="2"/>
<dbReference type="AlphaFoldDB" id="A0A6B9XV79"/>
<name>A0A6B9XV79_PICSI</name>
<organism evidence="2">
    <name type="scientific">Picea sitchensis</name>
    <name type="common">Sitka spruce</name>
    <name type="synonym">Pinus sitchensis</name>
    <dbReference type="NCBI Taxonomy" id="3332"/>
    <lineage>
        <taxon>Eukaryota</taxon>
        <taxon>Viridiplantae</taxon>
        <taxon>Streptophyta</taxon>
        <taxon>Embryophyta</taxon>
        <taxon>Tracheophyta</taxon>
        <taxon>Spermatophyta</taxon>
        <taxon>Pinopsida</taxon>
        <taxon>Pinidae</taxon>
        <taxon>Conifers I</taxon>
        <taxon>Pinales</taxon>
        <taxon>Pinaceae</taxon>
        <taxon>Picea</taxon>
    </lineage>
</organism>
<keyword evidence="2" id="KW-0496">Mitochondrion</keyword>